<dbReference type="Proteomes" id="UP000001549">
    <property type="component" value="Chromosome"/>
</dbReference>
<gene>
    <name evidence="1" type="ordered locus">FsymDg_2575</name>
</gene>
<dbReference type="STRING" id="656024.FsymDg_2575"/>
<evidence type="ECO:0000313" key="2">
    <source>
        <dbReference type="Proteomes" id="UP000001549"/>
    </source>
</evidence>
<keyword evidence="2" id="KW-1185">Reference proteome</keyword>
<accession>F8B330</accession>
<sequence>MTTTPTHTARKTSPVHPHGRGDVCGLADHHLVAACHFHPFSRVVTVMHFVGQLMQRRKIFHYTTHWCIVNEMDDVEIDMSRWAAFDAPLGNAGLRALYDAADPHTWLGIARDYRAIPVAEAAARNGRDAARQMIGMESMTSVDRLIRAAREVKDDPRRHALALAMRPAIQRAALLDAAPGWRVEPETGMVYRLYDADGQDVTGNPRATGRYRRHVRVDLGVYMYGVADLELQAEQGFVVHGETDSPAEAVHLVLAEPLPLALGKS</sequence>
<name>F8B330_9ACTN</name>
<dbReference type="AlphaFoldDB" id="F8B330"/>
<proteinExistence type="predicted"/>
<evidence type="ECO:0000313" key="1">
    <source>
        <dbReference type="EMBL" id="AEH09938.1"/>
    </source>
</evidence>
<reference evidence="1 2" key="1">
    <citation type="submission" date="2011-05" db="EMBL/GenBank/DDBJ databases">
        <title>Complete sequence of chromosome of Frankia symbiont of Datisca glomerata.</title>
        <authorList>
            <consortium name="US DOE Joint Genome Institute"/>
            <person name="Lucas S."/>
            <person name="Han J."/>
            <person name="Lapidus A."/>
            <person name="Cheng J.-F."/>
            <person name="Goodwin L."/>
            <person name="Pitluck S."/>
            <person name="Peters L."/>
            <person name="Mikhailova N."/>
            <person name="Chertkov O."/>
            <person name="Teshima H."/>
            <person name="Han C."/>
            <person name="Tapia R."/>
            <person name="Land M."/>
            <person name="Hauser L."/>
            <person name="Kyrpides N."/>
            <person name="Ivanova N."/>
            <person name="Pagani I."/>
            <person name="Berry A."/>
            <person name="Pawlowski K."/>
            <person name="Persson T."/>
            <person name="Vanden Heuvel B."/>
            <person name="Benson D."/>
            <person name="Woyke T."/>
        </authorList>
    </citation>
    <scope>NUCLEOTIDE SEQUENCE [LARGE SCALE GENOMIC DNA]</scope>
    <source>
        <strain evidence="2">4085684</strain>
    </source>
</reference>
<dbReference type="HOGENOM" id="CLU_1048698_0_0_11"/>
<dbReference type="KEGG" id="fsy:FsymDg_2575"/>
<protein>
    <submittedName>
        <fullName evidence="1">Uncharacterized protein</fullName>
    </submittedName>
</protein>
<dbReference type="EMBL" id="CP002801">
    <property type="protein sequence ID" value="AEH09938.1"/>
    <property type="molecule type" value="Genomic_DNA"/>
</dbReference>
<organism evidence="1 2">
    <name type="scientific">Candidatus Protofrankia datiscae</name>
    <dbReference type="NCBI Taxonomy" id="2716812"/>
    <lineage>
        <taxon>Bacteria</taxon>
        <taxon>Bacillati</taxon>
        <taxon>Actinomycetota</taxon>
        <taxon>Actinomycetes</taxon>
        <taxon>Frankiales</taxon>
        <taxon>Frankiaceae</taxon>
        <taxon>Protofrankia</taxon>
    </lineage>
</organism>